<dbReference type="InterPro" id="IPR036770">
    <property type="entry name" value="Ankyrin_rpt-contain_sf"/>
</dbReference>
<dbReference type="PROSITE" id="PS50297">
    <property type="entry name" value="ANK_REP_REGION"/>
    <property type="match status" value="1"/>
</dbReference>
<evidence type="ECO:0008006" key="4">
    <source>
        <dbReference type="Google" id="ProtNLM"/>
    </source>
</evidence>
<dbReference type="PANTHER" id="PTHR24121">
    <property type="entry name" value="NO MECHANORECEPTOR POTENTIAL C, ISOFORM D-RELATED"/>
    <property type="match status" value="1"/>
</dbReference>
<evidence type="ECO:0000256" key="1">
    <source>
        <dbReference type="PROSITE-ProRule" id="PRU00023"/>
    </source>
</evidence>
<feature type="repeat" description="ANK" evidence="1">
    <location>
        <begin position="72"/>
        <end position="95"/>
    </location>
</feature>
<keyword evidence="1" id="KW-0040">ANK repeat</keyword>
<dbReference type="AlphaFoldDB" id="A0AAD4VZE6"/>
<dbReference type="SMART" id="SM00248">
    <property type="entry name" value="ANK"/>
    <property type="match status" value="3"/>
</dbReference>
<accession>A0AAD4VZE6</accession>
<comment type="caution">
    <text evidence="2">The sequence shown here is derived from an EMBL/GenBank/DDBJ whole genome shotgun (WGS) entry which is preliminary data.</text>
</comment>
<evidence type="ECO:0000313" key="2">
    <source>
        <dbReference type="EMBL" id="KAI5332761.1"/>
    </source>
</evidence>
<dbReference type="Proteomes" id="UP001054821">
    <property type="component" value="Chromosome 4"/>
</dbReference>
<dbReference type="SUPFAM" id="SSF48403">
    <property type="entry name" value="Ankyrin repeat"/>
    <property type="match status" value="1"/>
</dbReference>
<dbReference type="Gene3D" id="1.25.40.20">
    <property type="entry name" value="Ankyrin repeat-containing domain"/>
    <property type="match status" value="1"/>
</dbReference>
<sequence length="227" mass="25082">MDPSVYEAARSGDVGLLKIVKKKASTGFFLQKTPKGNNVLHIAAEFKQIAFFINTPLDDHQCRPLFWAANKKGNTPLHVAARVGSDEIVEFLIEHAKKSPPTGGADLESGGEARKELLERTNMEKETALHVALRYGYQRVAHLLIEANPELTCLTDMVNESPLFLATSKDYMQTANMILKHCPESSFQGVNGVTALHAVVTHKSELAIRKTSDLIYMLYFDIVSIVG</sequence>
<dbReference type="Pfam" id="PF12796">
    <property type="entry name" value="Ank_2"/>
    <property type="match status" value="1"/>
</dbReference>
<dbReference type="EMBL" id="JAJFAZ020000004">
    <property type="protein sequence ID" value="KAI5332761.1"/>
    <property type="molecule type" value="Genomic_DNA"/>
</dbReference>
<organism evidence="2 3">
    <name type="scientific">Prunus dulcis</name>
    <name type="common">Almond</name>
    <name type="synonym">Amygdalus dulcis</name>
    <dbReference type="NCBI Taxonomy" id="3755"/>
    <lineage>
        <taxon>Eukaryota</taxon>
        <taxon>Viridiplantae</taxon>
        <taxon>Streptophyta</taxon>
        <taxon>Embryophyta</taxon>
        <taxon>Tracheophyta</taxon>
        <taxon>Spermatophyta</taxon>
        <taxon>Magnoliopsida</taxon>
        <taxon>eudicotyledons</taxon>
        <taxon>Gunneridae</taxon>
        <taxon>Pentapetalae</taxon>
        <taxon>rosids</taxon>
        <taxon>fabids</taxon>
        <taxon>Rosales</taxon>
        <taxon>Rosaceae</taxon>
        <taxon>Amygdaloideae</taxon>
        <taxon>Amygdaleae</taxon>
        <taxon>Prunus</taxon>
    </lineage>
</organism>
<evidence type="ECO:0000313" key="3">
    <source>
        <dbReference type="Proteomes" id="UP001054821"/>
    </source>
</evidence>
<dbReference type="InterPro" id="IPR002110">
    <property type="entry name" value="Ankyrin_rpt"/>
</dbReference>
<reference evidence="2 3" key="1">
    <citation type="journal article" date="2022" name="G3 (Bethesda)">
        <title>Whole-genome sequence and methylome profiling of the almond [Prunus dulcis (Mill.) D.A. Webb] cultivar 'Nonpareil'.</title>
        <authorList>
            <person name="D'Amico-Willman K.M."/>
            <person name="Ouma W.Z."/>
            <person name="Meulia T."/>
            <person name="Sideli G.M."/>
            <person name="Gradziel T.M."/>
            <person name="Fresnedo-Ramirez J."/>
        </authorList>
    </citation>
    <scope>NUCLEOTIDE SEQUENCE [LARGE SCALE GENOMIC DNA]</scope>
    <source>
        <strain evidence="2">Clone GOH B32 T37-40</strain>
    </source>
</reference>
<dbReference type="PROSITE" id="PS50088">
    <property type="entry name" value="ANK_REPEAT"/>
    <property type="match status" value="2"/>
</dbReference>
<keyword evidence="3" id="KW-1185">Reference proteome</keyword>
<protein>
    <recommendedName>
        <fullName evidence="4">Ankyrin repeat family protein</fullName>
    </recommendedName>
</protein>
<dbReference type="PANTHER" id="PTHR24121:SF30">
    <property type="entry name" value="ANKYRIN REPEAT-CONTAINING PROTEIN ITN1-LIKE"/>
    <property type="match status" value="1"/>
</dbReference>
<gene>
    <name evidence="2" type="ORF">L3X38_022890</name>
</gene>
<feature type="repeat" description="ANK" evidence="1">
    <location>
        <begin position="124"/>
        <end position="156"/>
    </location>
</feature>
<name>A0AAD4VZE6_PRUDU</name>
<proteinExistence type="predicted"/>